<proteinExistence type="predicted"/>
<dbReference type="OrthoDB" id="3788679at2"/>
<feature type="transmembrane region" description="Helical" evidence="1">
    <location>
        <begin position="66"/>
        <end position="94"/>
    </location>
</feature>
<gene>
    <name evidence="2" type="ORF">SAMN05421504_101294</name>
</gene>
<sequence length="396" mass="41653">MRALAPVVSQGVTAGTSLLLQVVAARQLGLAEYGVFAVFLALLVSATALHAGYVGDSLAVLDRFDLRIRAAVVSSALLSFGLCGTAGVVFALVLRDLGTGLLFAGMLVLWLAEETLRRLLMARMEFWKLVWNDVSYLLGTLVALGAWYLRAREVTMPMLFAAMGVGACTAVVAGLAQLPRSELRALRPGWAGMGEVASFAGWRAAQAALRPTALLLARVLVAQLISLAAVGLLEAARLVVAPLQVIINGAGSFLLAGYAAGKVQGTWRVSLKLTAVTLGGGVVLTLAAEPLGRLMTGAPVDGWLVLGWVVYLATWAAGLPFVTAVVAQKRSRAVFLVRVVDSVAGLALAALALILDFPLALVPWLMALGQLYSCLRLYSLAVTPHTPEIVKRSTML</sequence>
<feature type="transmembrane region" description="Helical" evidence="1">
    <location>
        <begin position="334"/>
        <end position="355"/>
    </location>
</feature>
<dbReference type="RefSeq" id="WP_091285552.1">
    <property type="nucleotide sequence ID" value="NZ_FNON01000001.1"/>
</dbReference>
<dbReference type="Proteomes" id="UP000199515">
    <property type="component" value="Unassembled WGS sequence"/>
</dbReference>
<name>A0A1H2SQV2_9PSEU</name>
<feature type="transmembrane region" description="Helical" evidence="1">
    <location>
        <begin position="155"/>
        <end position="178"/>
    </location>
</feature>
<feature type="transmembrane region" description="Helical" evidence="1">
    <location>
        <begin position="308"/>
        <end position="327"/>
    </location>
</feature>
<organism evidence="2 3">
    <name type="scientific">Amycolatopsis xylanica</name>
    <dbReference type="NCBI Taxonomy" id="589385"/>
    <lineage>
        <taxon>Bacteria</taxon>
        <taxon>Bacillati</taxon>
        <taxon>Actinomycetota</taxon>
        <taxon>Actinomycetes</taxon>
        <taxon>Pseudonocardiales</taxon>
        <taxon>Pseudonocardiaceae</taxon>
        <taxon>Amycolatopsis</taxon>
    </lineage>
</organism>
<reference evidence="2 3" key="1">
    <citation type="submission" date="2016-10" db="EMBL/GenBank/DDBJ databases">
        <authorList>
            <person name="de Groot N.N."/>
        </authorList>
    </citation>
    <scope>NUCLEOTIDE SEQUENCE [LARGE SCALE GENOMIC DNA]</scope>
    <source>
        <strain evidence="2 3">CPCC 202699</strain>
    </source>
</reference>
<dbReference type="EMBL" id="FNON01000001">
    <property type="protein sequence ID" value="SDW33429.1"/>
    <property type="molecule type" value="Genomic_DNA"/>
</dbReference>
<accession>A0A1H2SQV2</accession>
<keyword evidence="1" id="KW-0472">Membrane</keyword>
<feature type="transmembrane region" description="Helical" evidence="1">
    <location>
        <begin position="129"/>
        <end position="149"/>
    </location>
</feature>
<dbReference type="STRING" id="589385.SAMN05421504_101294"/>
<evidence type="ECO:0000313" key="2">
    <source>
        <dbReference type="EMBL" id="SDW33429.1"/>
    </source>
</evidence>
<evidence type="ECO:0000256" key="1">
    <source>
        <dbReference type="SAM" id="Phobius"/>
    </source>
</evidence>
<dbReference type="AlphaFoldDB" id="A0A1H2SQV2"/>
<keyword evidence="1" id="KW-0812">Transmembrane</keyword>
<feature type="transmembrane region" description="Helical" evidence="1">
    <location>
        <begin position="239"/>
        <end position="259"/>
    </location>
</feature>
<keyword evidence="3" id="KW-1185">Reference proteome</keyword>
<protein>
    <recommendedName>
        <fullName evidence="4">Membrane protein involved in the export of O-antigen and teichoic acid</fullName>
    </recommendedName>
</protein>
<feature type="transmembrane region" description="Helical" evidence="1">
    <location>
        <begin position="213"/>
        <end position="233"/>
    </location>
</feature>
<feature type="transmembrane region" description="Helical" evidence="1">
    <location>
        <begin position="35"/>
        <end position="54"/>
    </location>
</feature>
<evidence type="ECO:0000313" key="3">
    <source>
        <dbReference type="Proteomes" id="UP000199515"/>
    </source>
</evidence>
<feature type="transmembrane region" description="Helical" evidence="1">
    <location>
        <begin position="271"/>
        <end position="288"/>
    </location>
</feature>
<evidence type="ECO:0008006" key="4">
    <source>
        <dbReference type="Google" id="ProtNLM"/>
    </source>
</evidence>
<feature type="transmembrane region" description="Helical" evidence="1">
    <location>
        <begin position="361"/>
        <end position="382"/>
    </location>
</feature>
<keyword evidence="1" id="KW-1133">Transmembrane helix</keyword>